<keyword evidence="2" id="KW-0732">Signal</keyword>
<feature type="region of interest" description="Disordered" evidence="1">
    <location>
        <begin position="187"/>
        <end position="216"/>
    </location>
</feature>
<reference evidence="3 4" key="1">
    <citation type="journal article" date="2021" name="Elife">
        <title>Chloroplast acquisition without the gene transfer in kleptoplastic sea slugs, Plakobranchus ocellatus.</title>
        <authorList>
            <person name="Maeda T."/>
            <person name="Takahashi S."/>
            <person name="Yoshida T."/>
            <person name="Shimamura S."/>
            <person name="Takaki Y."/>
            <person name="Nagai Y."/>
            <person name="Toyoda A."/>
            <person name="Suzuki Y."/>
            <person name="Arimoto A."/>
            <person name="Ishii H."/>
            <person name="Satoh N."/>
            <person name="Nishiyama T."/>
            <person name="Hasebe M."/>
            <person name="Maruyama T."/>
            <person name="Minagawa J."/>
            <person name="Obokata J."/>
            <person name="Shigenobu S."/>
        </authorList>
    </citation>
    <scope>NUCLEOTIDE SEQUENCE [LARGE SCALE GENOMIC DNA]</scope>
</reference>
<evidence type="ECO:0000256" key="2">
    <source>
        <dbReference type="SAM" id="SignalP"/>
    </source>
</evidence>
<dbReference type="Proteomes" id="UP000762676">
    <property type="component" value="Unassembled WGS sequence"/>
</dbReference>
<dbReference type="EMBL" id="BMAT01013267">
    <property type="protein sequence ID" value="GFS08690.1"/>
    <property type="molecule type" value="Genomic_DNA"/>
</dbReference>
<organism evidence="3 4">
    <name type="scientific">Elysia marginata</name>
    <dbReference type="NCBI Taxonomy" id="1093978"/>
    <lineage>
        <taxon>Eukaryota</taxon>
        <taxon>Metazoa</taxon>
        <taxon>Spiralia</taxon>
        <taxon>Lophotrochozoa</taxon>
        <taxon>Mollusca</taxon>
        <taxon>Gastropoda</taxon>
        <taxon>Heterobranchia</taxon>
        <taxon>Euthyneura</taxon>
        <taxon>Panpulmonata</taxon>
        <taxon>Sacoglossa</taxon>
        <taxon>Placobranchoidea</taxon>
        <taxon>Plakobranchidae</taxon>
        <taxon>Elysia</taxon>
    </lineage>
</organism>
<feature type="chain" id="PRO_5043371667" evidence="2">
    <location>
        <begin position="25"/>
        <end position="227"/>
    </location>
</feature>
<evidence type="ECO:0000256" key="1">
    <source>
        <dbReference type="SAM" id="MobiDB-lite"/>
    </source>
</evidence>
<comment type="caution">
    <text evidence="3">The sequence shown here is derived from an EMBL/GenBank/DDBJ whole genome shotgun (WGS) entry which is preliminary data.</text>
</comment>
<evidence type="ECO:0000313" key="4">
    <source>
        <dbReference type="Proteomes" id="UP000762676"/>
    </source>
</evidence>
<dbReference type="AlphaFoldDB" id="A0AAV4IGX6"/>
<proteinExistence type="predicted"/>
<accession>A0AAV4IGX6</accession>
<sequence length="227" mass="25106">MSAGHVLRAACLTVWVLFWLQSDARVGGFPSGATALDKQHRSRLSQLLADVVDSSRMRLATLLVPEPETGEDKSALQKFKEAYRNYHPQLTRFLENLKNHLIPGSPQAFQHMTIIPEIMPLDHADFVHLNERGRQTARTIYVITGKLIDKALAFVKDSHKASIENAANWVRISGSTVEDAIQELGTLTDVTQPDEDASAGMGDINGGDDGRSRVDPDKLRELLLALE</sequence>
<feature type="signal peptide" evidence="2">
    <location>
        <begin position="1"/>
        <end position="24"/>
    </location>
</feature>
<protein>
    <submittedName>
        <fullName evidence="3">Uncharacterized protein</fullName>
    </submittedName>
</protein>
<keyword evidence="4" id="KW-1185">Reference proteome</keyword>
<name>A0AAV4IGX6_9GAST</name>
<gene>
    <name evidence="3" type="ORF">ElyMa_006600900</name>
</gene>
<evidence type="ECO:0000313" key="3">
    <source>
        <dbReference type="EMBL" id="GFS08690.1"/>
    </source>
</evidence>